<proteinExistence type="predicted"/>
<keyword evidence="4" id="KW-1185">Reference proteome</keyword>
<evidence type="ECO:0000256" key="1">
    <source>
        <dbReference type="SAM" id="MobiDB-lite"/>
    </source>
</evidence>
<dbReference type="RefSeq" id="WP_092987155.1">
    <property type="nucleotide sequence ID" value="NZ_FNFY01000019.1"/>
</dbReference>
<feature type="signal peptide" evidence="2">
    <location>
        <begin position="1"/>
        <end position="21"/>
    </location>
</feature>
<feature type="region of interest" description="Disordered" evidence="1">
    <location>
        <begin position="24"/>
        <end position="57"/>
    </location>
</feature>
<evidence type="ECO:0000313" key="4">
    <source>
        <dbReference type="Proteomes" id="UP000199008"/>
    </source>
</evidence>
<dbReference type="OrthoDB" id="2388709at2"/>
<feature type="chain" id="PRO_5038376286" evidence="2">
    <location>
        <begin position="22"/>
        <end position="205"/>
    </location>
</feature>
<dbReference type="AlphaFoldDB" id="A0A1G9GW41"/>
<reference evidence="4" key="1">
    <citation type="submission" date="2016-10" db="EMBL/GenBank/DDBJ databases">
        <authorList>
            <person name="Varghese N."/>
            <person name="Submissions S."/>
        </authorList>
    </citation>
    <scope>NUCLEOTIDE SEQUENCE [LARGE SCALE GENOMIC DNA]</scope>
    <source>
        <strain evidence="4">CGMCC 1.8895</strain>
    </source>
</reference>
<dbReference type="Proteomes" id="UP000199008">
    <property type="component" value="Unassembled WGS sequence"/>
</dbReference>
<sequence>MKLLLLLITTPLFLISCLSTITGNNPNDLETTENDTEEVEEPEDTEEMEEETEPPEVEPVNITSDAFISNFFSASYEYRTISIGSSYDYMVNALGEPEGSGELTDGTYYHYEHIAFNFPESADDTDTSELRADGIIIFPEEFSKMDAVENYGWPTVDDTSNFRMMYDSDPDNGYYVMMTYDQQDYIQEIMLHSENFEDTSLSEDD</sequence>
<evidence type="ECO:0000313" key="3">
    <source>
        <dbReference type="EMBL" id="SDL04920.1"/>
    </source>
</evidence>
<dbReference type="EMBL" id="FNFY01000019">
    <property type="protein sequence ID" value="SDL04920.1"/>
    <property type="molecule type" value="Genomic_DNA"/>
</dbReference>
<protein>
    <submittedName>
        <fullName evidence="3">Uncharacterized protein</fullName>
    </submittedName>
</protein>
<feature type="compositionally biased region" description="Acidic residues" evidence="1">
    <location>
        <begin position="30"/>
        <end position="56"/>
    </location>
</feature>
<name>A0A1G9GW41_9BACL</name>
<accession>A0A1G9GW41</accession>
<dbReference type="PROSITE" id="PS51257">
    <property type="entry name" value="PROKAR_LIPOPROTEIN"/>
    <property type="match status" value="1"/>
</dbReference>
<organism evidence="3 4">
    <name type="scientific">Lacicoccus qingdaonensis</name>
    <dbReference type="NCBI Taxonomy" id="576118"/>
    <lineage>
        <taxon>Bacteria</taxon>
        <taxon>Bacillati</taxon>
        <taxon>Bacillota</taxon>
        <taxon>Bacilli</taxon>
        <taxon>Bacillales</taxon>
        <taxon>Salinicoccaceae</taxon>
        <taxon>Lacicoccus</taxon>
    </lineage>
</organism>
<keyword evidence="2" id="KW-0732">Signal</keyword>
<evidence type="ECO:0000256" key="2">
    <source>
        <dbReference type="SAM" id="SignalP"/>
    </source>
</evidence>
<gene>
    <name evidence="3" type="ORF">SAMN05216216_11933</name>
</gene>
<dbReference type="STRING" id="576118.SAMN05216216_11933"/>